<dbReference type="CDD" id="cd00170">
    <property type="entry name" value="SEC14"/>
    <property type="match status" value="1"/>
</dbReference>
<dbReference type="Pfam" id="PF03765">
    <property type="entry name" value="CRAL_TRIO_N"/>
    <property type="match status" value="1"/>
</dbReference>
<dbReference type="InterPro" id="IPR036273">
    <property type="entry name" value="CRAL/TRIO_N_dom_sf"/>
</dbReference>
<dbReference type="InterPro" id="IPR036865">
    <property type="entry name" value="CRAL-TRIO_dom_sf"/>
</dbReference>
<dbReference type="Gene3D" id="3.40.525.10">
    <property type="entry name" value="CRAL-TRIO lipid binding domain"/>
    <property type="match status" value="1"/>
</dbReference>
<dbReference type="PANTHER" id="PTHR45657">
    <property type="entry name" value="CRAL-TRIO DOMAIN-CONTAINING PROTEIN YKL091C-RELATED"/>
    <property type="match status" value="1"/>
</dbReference>
<keyword evidence="4" id="KW-0653">Protein transport</keyword>
<dbReference type="SMART" id="SM00516">
    <property type="entry name" value="SEC14"/>
    <property type="match status" value="1"/>
</dbReference>
<evidence type="ECO:0000256" key="4">
    <source>
        <dbReference type="ARBA" id="ARBA00022927"/>
    </source>
</evidence>
<evidence type="ECO:0000256" key="1">
    <source>
        <dbReference type="ARBA" id="ARBA00004202"/>
    </source>
</evidence>
<feature type="domain" description="CRAL-TRIO" evidence="10">
    <location>
        <begin position="159"/>
        <end position="333"/>
    </location>
</feature>
<dbReference type="AlphaFoldDB" id="A0AAV8U452"/>
<evidence type="ECO:0000256" key="8">
    <source>
        <dbReference type="SAM" id="MobiDB-lite"/>
    </source>
</evidence>
<keyword evidence="5" id="KW-0333">Golgi apparatus</keyword>
<evidence type="ECO:0000256" key="9">
    <source>
        <dbReference type="SAM" id="Phobius"/>
    </source>
</evidence>
<evidence type="ECO:0000259" key="10">
    <source>
        <dbReference type="PROSITE" id="PS50191"/>
    </source>
</evidence>
<comment type="subcellular location">
    <subcellularLocation>
        <location evidence="1">Cell membrane</location>
        <topology evidence="1">Peripheral membrane protein</topology>
    </subcellularLocation>
    <subcellularLocation>
        <location evidence="2">Golgi apparatus membrane</location>
        <topology evidence="2">Peripheral membrane protein</topology>
    </subcellularLocation>
</comment>
<dbReference type="GO" id="GO:0000139">
    <property type="term" value="C:Golgi membrane"/>
    <property type="evidence" value="ECO:0007669"/>
    <property type="project" value="UniProtKB-SubCell"/>
</dbReference>
<dbReference type="EMBL" id="JAIWQS010000002">
    <property type="protein sequence ID" value="KAJ8772683.1"/>
    <property type="molecule type" value="Genomic_DNA"/>
</dbReference>
<dbReference type="PROSITE" id="PS50191">
    <property type="entry name" value="CRAL_TRIO"/>
    <property type="match status" value="1"/>
</dbReference>
<dbReference type="GO" id="GO:0015031">
    <property type="term" value="P:protein transport"/>
    <property type="evidence" value="ECO:0007669"/>
    <property type="project" value="UniProtKB-KW"/>
</dbReference>
<evidence type="ECO:0000256" key="6">
    <source>
        <dbReference type="ARBA" id="ARBA00023054"/>
    </source>
</evidence>
<organism evidence="11 12">
    <name type="scientific">Erythroxylum novogranatense</name>
    <dbReference type="NCBI Taxonomy" id="1862640"/>
    <lineage>
        <taxon>Eukaryota</taxon>
        <taxon>Viridiplantae</taxon>
        <taxon>Streptophyta</taxon>
        <taxon>Embryophyta</taxon>
        <taxon>Tracheophyta</taxon>
        <taxon>Spermatophyta</taxon>
        <taxon>Magnoliopsida</taxon>
        <taxon>eudicotyledons</taxon>
        <taxon>Gunneridae</taxon>
        <taxon>Pentapetalae</taxon>
        <taxon>rosids</taxon>
        <taxon>fabids</taxon>
        <taxon>Malpighiales</taxon>
        <taxon>Erythroxylaceae</taxon>
        <taxon>Erythroxylum</taxon>
    </lineage>
</organism>
<name>A0AAV8U452_9ROSI</name>
<dbReference type="SUPFAM" id="SSF46938">
    <property type="entry name" value="CRAL/TRIO N-terminal domain"/>
    <property type="match status" value="1"/>
</dbReference>
<evidence type="ECO:0000256" key="5">
    <source>
        <dbReference type="ARBA" id="ARBA00023034"/>
    </source>
</evidence>
<feature type="transmembrane region" description="Helical" evidence="9">
    <location>
        <begin position="486"/>
        <end position="508"/>
    </location>
</feature>
<dbReference type="SMART" id="SM01100">
    <property type="entry name" value="CRAL_TRIO_N"/>
    <property type="match status" value="1"/>
</dbReference>
<keyword evidence="9" id="KW-0812">Transmembrane</keyword>
<evidence type="ECO:0000256" key="7">
    <source>
        <dbReference type="ARBA" id="ARBA00038020"/>
    </source>
</evidence>
<keyword evidence="3" id="KW-0813">Transport</keyword>
<dbReference type="Proteomes" id="UP001159364">
    <property type="component" value="Linkage Group LG02"/>
</dbReference>
<dbReference type="PANTHER" id="PTHR45657:SF38">
    <property type="entry name" value="CRAL-TRIO DOMAIN-CONTAINING PROTEIN"/>
    <property type="match status" value="1"/>
</dbReference>
<dbReference type="FunFam" id="3.40.525.10:FF:000011">
    <property type="entry name" value="SEC14 cytosolic factor"/>
    <property type="match status" value="1"/>
</dbReference>
<dbReference type="InterPro" id="IPR001251">
    <property type="entry name" value="CRAL-TRIO_dom"/>
</dbReference>
<dbReference type="Gene3D" id="1.10.8.20">
    <property type="entry name" value="N-terminal domain of phosphatidylinositol transfer protein sec14p"/>
    <property type="match status" value="1"/>
</dbReference>
<reference evidence="11 12" key="1">
    <citation type="submission" date="2021-09" db="EMBL/GenBank/DDBJ databases">
        <title>Genomic insights and catalytic innovation underlie evolution of tropane alkaloids biosynthesis.</title>
        <authorList>
            <person name="Wang Y.-J."/>
            <person name="Tian T."/>
            <person name="Huang J.-P."/>
            <person name="Huang S.-X."/>
        </authorList>
    </citation>
    <scope>NUCLEOTIDE SEQUENCE [LARGE SCALE GENOMIC DNA]</scope>
    <source>
        <strain evidence="11">KIB-2018</strain>
        <tissue evidence="11">Leaf</tissue>
    </source>
</reference>
<evidence type="ECO:0000313" key="11">
    <source>
        <dbReference type="EMBL" id="KAJ8772683.1"/>
    </source>
</evidence>
<feature type="region of interest" description="Disordered" evidence="8">
    <location>
        <begin position="1"/>
        <end position="77"/>
    </location>
</feature>
<evidence type="ECO:0000313" key="12">
    <source>
        <dbReference type="Proteomes" id="UP001159364"/>
    </source>
</evidence>
<accession>A0AAV8U452</accession>
<gene>
    <name evidence="11" type="ORF">K2173_027860</name>
</gene>
<feature type="region of interest" description="Disordered" evidence="8">
    <location>
        <begin position="387"/>
        <end position="416"/>
    </location>
</feature>
<proteinExistence type="inferred from homology"/>
<dbReference type="GO" id="GO:0005886">
    <property type="term" value="C:plasma membrane"/>
    <property type="evidence" value="ECO:0007669"/>
    <property type="project" value="UniProtKB-SubCell"/>
</dbReference>
<sequence length="630" mass="71048">MSNPLDLFGKPCFDGSSGNDERTERRERRSDFENSEEDRRTRIGNLKKKAMKASNKFRRSLKKNNKKRSGSDLGTSATAAAAIEDVRDVEELRLVDAFRQTLIADDLLPPRHNDYHMLLRFLKARKFDIEKAKQMWASMLQWRKEFGADTIMEDFEFSELDEVLKYYPQAYHGVDKDGRPVYIERLGKVDPSKVMQVTTMDRYIRYHVQEFEKCFAIKFPACSIAAKRHIDSCTTILDVQGVGLKNLTKSARELIMQLQKIDGDNYPETLCRMLIVNAGPAFKLLWNTVKSFLDAQTASKIHVLGNKYQNKLLEIIDASELPEFLGGSCTCADQGGCMRSDKGPWKDPNILKMVHSGEGFYSRQIVTISNSDGRIIACDKPRYAMMKTSDASTGESGSEVEDIGSPNPSKNNLLPRLTPVTEEGKVVGKALLGGQFAEYDEYIPIIDKTVDEGWKKHVPSEDPDASTATSLLPSVEKSSEKIPGRIWSMLVGFFITLLAFIHSLAFLVPKKISISNSANDTSTLPSEFVLKEELRGSSPAGLTEVDVLPSVLRRMGELEEKVDMLQTKPFKMPCEKEELLNAAVCRVDALEAELIATKKALHDALIKQEELLAYIDREEEARLRKKKFCW</sequence>
<keyword evidence="9" id="KW-0472">Membrane</keyword>
<comment type="caution">
    <text evidence="11">The sequence shown here is derived from an EMBL/GenBank/DDBJ whole genome shotgun (WGS) entry which is preliminary data.</text>
</comment>
<feature type="compositionally biased region" description="Basic and acidic residues" evidence="8">
    <location>
        <begin position="19"/>
        <end position="41"/>
    </location>
</feature>
<protein>
    <recommendedName>
        <fullName evidence="10">CRAL-TRIO domain-containing protein</fullName>
    </recommendedName>
</protein>
<dbReference type="InterPro" id="IPR011074">
    <property type="entry name" value="CRAL/TRIO_N_dom"/>
</dbReference>
<keyword evidence="12" id="KW-1185">Reference proteome</keyword>
<keyword evidence="6" id="KW-0175">Coiled coil</keyword>
<dbReference type="SUPFAM" id="SSF52087">
    <property type="entry name" value="CRAL/TRIO domain"/>
    <property type="match status" value="1"/>
</dbReference>
<comment type="similarity">
    <text evidence="7">Belongs to the SFH family.</text>
</comment>
<dbReference type="InterPro" id="IPR051026">
    <property type="entry name" value="PI/PC_transfer"/>
</dbReference>
<evidence type="ECO:0000256" key="2">
    <source>
        <dbReference type="ARBA" id="ARBA00004395"/>
    </source>
</evidence>
<evidence type="ECO:0000256" key="3">
    <source>
        <dbReference type="ARBA" id="ARBA00022448"/>
    </source>
</evidence>
<feature type="compositionally biased region" description="Basic residues" evidence="8">
    <location>
        <begin position="45"/>
        <end position="68"/>
    </location>
</feature>
<dbReference type="PRINTS" id="PR00180">
    <property type="entry name" value="CRETINALDHBP"/>
</dbReference>
<keyword evidence="9" id="KW-1133">Transmembrane helix</keyword>
<dbReference type="Pfam" id="PF00650">
    <property type="entry name" value="CRAL_TRIO"/>
    <property type="match status" value="1"/>
</dbReference>